<protein>
    <submittedName>
        <fullName evidence="1">Uncharacterized protein</fullName>
    </submittedName>
</protein>
<accession>A0A174UQR4</accession>
<dbReference type="RefSeq" id="WP_055162628.1">
    <property type="nucleotide sequence ID" value="NZ_CZAU01000063.1"/>
</dbReference>
<reference evidence="1 2" key="1">
    <citation type="submission" date="2015-09" db="EMBL/GenBank/DDBJ databases">
        <authorList>
            <consortium name="Pathogen Informatics"/>
        </authorList>
    </citation>
    <scope>NUCLEOTIDE SEQUENCE [LARGE SCALE GENOMIC DNA]</scope>
    <source>
        <strain evidence="1 2">2789STDY5834908</strain>
    </source>
</reference>
<dbReference type="EMBL" id="CZAU01000063">
    <property type="protein sequence ID" value="CUQ24542.1"/>
    <property type="molecule type" value="Genomic_DNA"/>
</dbReference>
<dbReference type="AlphaFoldDB" id="A0A174UQR4"/>
<sequence length="85" mass="9598">MTQSQNKKVSVPDNHSVTVKCTATFVTRYNASKKRRFITQIKSAKITVSGYGFSWKKSPTITKRVIDGGSREYPKVCVNLQTDVR</sequence>
<evidence type="ECO:0000313" key="2">
    <source>
        <dbReference type="Proteomes" id="UP000095564"/>
    </source>
</evidence>
<organism evidence="1 2">
    <name type="scientific">Anaerostipes hadrus</name>
    <dbReference type="NCBI Taxonomy" id="649756"/>
    <lineage>
        <taxon>Bacteria</taxon>
        <taxon>Bacillati</taxon>
        <taxon>Bacillota</taxon>
        <taxon>Clostridia</taxon>
        <taxon>Lachnospirales</taxon>
        <taxon>Lachnospiraceae</taxon>
        <taxon>Anaerostipes</taxon>
    </lineage>
</organism>
<proteinExistence type="predicted"/>
<dbReference type="OrthoDB" id="2085574at2"/>
<name>A0A174UQR4_ANAHA</name>
<gene>
    <name evidence="1" type="ORF">ERS852520_03507</name>
</gene>
<dbReference type="Proteomes" id="UP000095564">
    <property type="component" value="Unassembled WGS sequence"/>
</dbReference>
<evidence type="ECO:0000313" key="1">
    <source>
        <dbReference type="EMBL" id="CUQ24542.1"/>
    </source>
</evidence>